<dbReference type="Gene3D" id="1.50.10.20">
    <property type="match status" value="2"/>
</dbReference>
<feature type="domain" description="CARDB" evidence="1">
    <location>
        <begin position="295"/>
        <end position="391"/>
    </location>
</feature>
<dbReference type="SUPFAM" id="SSF48239">
    <property type="entry name" value="Terpenoid cyclases/Protein prenyltransferases"/>
    <property type="match status" value="1"/>
</dbReference>
<feature type="domain" description="CARDB" evidence="1">
    <location>
        <begin position="433"/>
        <end position="516"/>
    </location>
</feature>
<dbReference type="EMBL" id="CP117812">
    <property type="protein sequence ID" value="WDE97669.1"/>
    <property type="molecule type" value="Genomic_DNA"/>
</dbReference>
<dbReference type="RefSeq" id="WP_274152196.1">
    <property type="nucleotide sequence ID" value="NZ_CP117812.1"/>
</dbReference>
<dbReference type="InterPro" id="IPR013783">
    <property type="entry name" value="Ig-like_fold"/>
</dbReference>
<sequence length="909" mass="99921">MRFFIIFFMFVIPLFADLEKGLDFILDKQNEYGLWSSDSEREFIDTLKVLEYLHLHKGAKEELSLQRSLLNIESLKNAKSISIYSALITLINDGGTQQINSLKNLDGAWGASAAKQSNPLDTLIVINTLLDHGETLVDGDLVLKYLVSAQLESGYWNLSNEASVSKLELSARVLQVLRRLDKQGLGSLALTQLMNDIVDLLKSNIRSNGHYALPNTKEELKTTAEVYKALASFEQPSLLINTYKLLLNSQAEDGSWSDKPEEKVYTTSLVLGVLGLMDIPDTTNIADLALLKQGISIDKSSVIVGDNVNLSVLIFNLGDVYADTAKVNFYLGDPRQGAELLETQTLSSLLPGKSVRAQYTLETEGMQFNPTYFIVVNEDKVIPESEFNNNIIAYKLNIQGLNDPVQVDGPDLYVDSSSLSFNGHGSDGNLLLLENSLLNISMNIANIGNQNSGVFRFELKDGAELLAQQQVTSIKPGEIRTITLPWKPLSGEHQISLVVDDLNAVDESYEDNNAANTSLTVIGADVAVIAKKLNEGLEVDPPAAAYENMVFTVATSHQNADIDLIVKNIDSSFQAQPVSMSVTGKYQWNTSTAPAGDYKVIAYFRSQEDDTLLDTAEANFELKSSIGLRKLTPYLSKTLIEGGNIQPIEIQLTLANASNINSQWSLLWKVEDSQSNEVLKSIKEMNVDLLATQMSRTVYLNEKIAGEFDQGGEYTVIVQASNGELNYEGKAKFSLVAPFDLTVSNKLLPAEVSPLGRARIKTELKLSASGGEGDLTLPYKVQAISQDPKEVIVDSAEVSLALKSKEVLNILGQQVPDGTRVAVYVPYGTLGGGEDSPMNMFQQQNPQIRLLTVFNEELNFTYTPRGGVLSANQTSVTVLEFYQVLEDQTETGKWQGKLIGTHEIYLRGE</sequence>
<dbReference type="Proteomes" id="UP001214250">
    <property type="component" value="Chromosome 2"/>
</dbReference>
<keyword evidence="3" id="KW-1185">Reference proteome</keyword>
<evidence type="ECO:0000259" key="1">
    <source>
        <dbReference type="Pfam" id="PF07705"/>
    </source>
</evidence>
<dbReference type="InterPro" id="IPR008930">
    <property type="entry name" value="Terpenoid_cyclase/PrenylTrfase"/>
</dbReference>
<protein>
    <submittedName>
        <fullName evidence="2">CARDB domain-containing protein</fullName>
    </submittedName>
</protein>
<dbReference type="Pfam" id="PF07705">
    <property type="entry name" value="CARDB"/>
    <property type="match status" value="2"/>
</dbReference>
<name>A0ABY7VV78_9BACT</name>
<organism evidence="2 3">
    <name type="scientific">Lentisphaera profundi</name>
    <dbReference type="NCBI Taxonomy" id="1658616"/>
    <lineage>
        <taxon>Bacteria</taxon>
        <taxon>Pseudomonadati</taxon>
        <taxon>Lentisphaerota</taxon>
        <taxon>Lentisphaeria</taxon>
        <taxon>Lentisphaerales</taxon>
        <taxon>Lentisphaeraceae</taxon>
        <taxon>Lentisphaera</taxon>
    </lineage>
</organism>
<evidence type="ECO:0000313" key="2">
    <source>
        <dbReference type="EMBL" id="WDE97669.1"/>
    </source>
</evidence>
<dbReference type="InterPro" id="IPR011635">
    <property type="entry name" value="CARDB"/>
</dbReference>
<proteinExistence type="predicted"/>
<dbReference type="Gene3D" id="2.60.40.10">
    <property type="entry name" value="Immunoglobulins"/>
    <property type="match status" value="2"/>
</dbReference>
<gene>
    <name evidence="2" type="ORF">PQO03_17735</name>
</gene>
<evidence type="ECO:0000313" key="3">
    <source>
        <dbReference type="Proteomes" id="UP001214250"/>
    </source>
</evidence>
<accession>A0ABY7VV78</accession>
<reference evidence="2 3" key="1">
    <citation type="submission" date="2023-02" db="EMBL/GenBank/DDBJ databases">
        <title>Genome sequence of Lentisphaera profundi SAORIC-696.</title>
        <authorList>
            <person name="Kim e."/>
            <person name="Cho J.-C."/>
            <person name="Choi A."/>
            <person name="Kang I."/>
        </authorList>
    </citation>
    <scope>NUCLEOTIDE SEQUENCE [LARGE SCALE GENOMIC DNA]</scope>
    <source>
        <strain evidence="2 3">SAORIC-696</strain>
    </source>
</reference>